<evidence type="ECO:0000313" key="1">
    <source>
        <dbReference type="EMBL" id="WFD12084.1"/>
    </source>
</evidence>
<dbReference type="EMBL" id="CP120733">
    <property type="protein sequence ID" value="WFD12084.1"/>
    <property type="molecule type" value="Genomic_DNA"/>
</dbReference>
<dbReference type="Proteomes" id="UP001222800">
    <property type="component" value="Chromosome"/>
</dbReference>
<gene>
    <name evidence="1" type="ORF">P4S50_08390</name>
</gene>
<accession>A0ABY8EGL6</accession>
<proteinExistence type="predicted"/>
<name>A0ABY8EGL6_9FIRM</name>
<sequence>MESKYLKERFLLFNNISNKLDHIYSYDEKKFDQIKVLLDSYVHDYEEPDCCLIKKFNLIKNEIKESMQKHK</sequence>
<organism evidence="1 2">
    <name type="scientific">Tepidibacter hydrothermalis</name>
    <dbReference type="NCBI Taxonomy" id="3036126"/>
    <lineage>
        <taxon>Bacteria</taxon>
        <taxon>Bacillati</taxon>
        <taxon>Bacillota</taxon>
        <taxon>Clostridia</taxon>
        <taxon>Peptostreptococcales</taxon>
        <taxon>Peptostreptococcaceae</taxon>
        <taxon>Tepidibacter</taxon>
    </lineage>
</organism>
<reference evidence="1 2" key="1">
    <citation type="submission" date="2023-03" db="EMBL/GenBank/DDBJ databases">
        <title>Complete genome sequence of Tepidibacter sp. SWIR-1, isolated from a deep-sea hydrothermal vent.</title>
        <authorList>
            <person name="Li X."/>
        </authorList>
    </citation>
    <scope>NUCLEOTIDE SEQUENCE [LARGE SCALE GENOMIC DNA]</scope>
    <source>
        <strain evidence="1 2">SWIR-1</strain>
    </source>
</reference>
<evidence type="ECO:0000313" key="2">
    <source>
        <dbReference type="Proteomes" id="UP001222800"/>
    </source>
</evidence>
<dbReference type="RefSeq" id="WP_277734363.1">
    <property type="nucleotide sequence ID" value="NZ_CP120733.1"/>
</dbReference>
<keyword evidence="2" id="KW-1185">Reference proteome</keyword>
<protein>
    <submittedName>
        <fullName evidence="1">Uncharacterized protein</fullName>
    </submittedName>
</protein>